<keyword evidence="4" id="KW-1185">Reference proteome</keyword>
<dbReference type="InterPro" id="IPR036390">
    <property type="entry name" value="WH_DNA-bd_sf"/>
</dbReference>
<reference evidence="4" key="1">
    <citation type="journal article" date="2019" name="Int. J. Syst. Evol. Microbiol.">
        <title>The Global Catalogue of Microorganisms (GCM) 10K type strain sequencing project: providing services to taxonomists for standard genome sequencing and annotation.</title>
        <authorList>
            <consortium name="The Broad Institute Genomics Platform"/>
            <consortium name="The Broad Institute Genome Sequencing Center for Infectious Disease"/>
            <person name="Wu L."/>
            <person name="Ma J."/>
        </authorList>
    </citation>
    <scope>NUCLEOTIDE SEQUENCE [LARGE SCALE GENOMIC DNA]</scope>
    <source>
        <strain evidence="4">CGMCC 4.7289</strain>
    </source>
</reference>
<comment type="caution">
    <text evidence="3">The sequence shown here is derived from an EMBL/GenBank/DDBJ whole genome shotgun (WGS) entry which is preliminary data.</text>
</comment>
<evidence type="ECO:0000313" key="4">
    <source>
        <dbReference type="Proteomes" id="UP001595816"/>
    </source>
</evidence>
<sequence length="182" mass="19814">MSDDPHRELYDRLQQVYVLLDDGDRRALRSVGLTPTHFTLLRLLDPARETGRTITRLAELMLCTRGNATRLVQRLTEAGLVTTGSDRGDQRLVQVYLTDAGADRLAAASVYHAAANRLRFAGLPEADLRQLTELAGVLAEQLGKHLEGLQRLHPPALTSPAAGPPGPAARPQRRPQCSGDPA</sequence>
<dbReference type="SUPFAM" id="SSF46785">
    <property type="entry name" value="Winged helix' DNA-binding domain"/>
    <property type="match status" value="1"/>
</dbReference>
<dbReference type="Proteomes" id="UP001595816">
    <property type="component" value="Unassembled WGS sequence"/>
</dbReference>
<evidence type="ECO:0000313" key="3">
    <source>
        <dbReference type="EMBL" id="MFC4132890.1"/>
    </source>
</evidence>
<dbReference type="Pfam" id="PF12802">
    <property type="entry name" value="MarR_2"/>
    <property type="match status" value="1"/>
</dbReference>
<dbReference type="RefSeq" id="WP_253752316.1">
    <property type="nucleotide sequence ID" value="NZ_JAMZDZ010000001.1"/>
</dbReference>
<dbReference type="EMBL" id="JBHSAY010000009">
    <property type="protein sequence ID" value="MFC4132890.1"/>
    <property type="molecule type" value="Genomic_DNA"/>
</dbReference>
<dbReference type="InterPro" id="IPR000835">
    <property type="entry name" value="HTH_MarR-typ"/>
</dbReference>
<gene>
    <name evidence="3" type="ORF">ACFOZ4_19955</name>
</gene>
<dbReference type="InterPro" id="IPR036388">
    <property type="entry name" value="WH-like_DNA-bd_sf"/>
</dbReference>
<dbReference type="InterPro" id="IPR039422">
    <property type="entry name" value="MarR/SlyA-like"/>
</dbReference>
<accession>A0ABV8LRB3</accession>
<name>A0ABV8LRB3_9ACTN</name>
<dbReference type="PANTHER" id="PTHR33164">
    <property type="entry name" value="TRANSCRIPTIONAL REGULATOR, MARR FAMILY"/>
    <property type="match status" value="1"/>
</dbReference>
<proteinExistence type="predicted"/>
<protein>
    <submittedName>
        <fullName evidence="3">MarR family winged helix-turn-helix transcriptional regulator</fullName>
    </submittedName>
</protein>
<evidence type="ECO:0000256" key="1">
    <source>
        <dbReference type="SAM" id="MobiDB-lite"/>
    </source>
</evidence>
<dbReference type="PROSITE" id="PS50995">
    <property type="entry name" value="HTH_MARR_2"/>
    <property type="match status" value="1"/>
</dbReference>
<dbReference type="SMART" id="SM00347">
    <property type="entry name" value="HTH_MARR"/>
    <property type="match status" value="1"/>
</dbReference>
<feature type="region of interest" description="Disordered" evidence="1">
    <location>
        <begin position="154"/>
        <end position="182"/>
    </location>
</feature>
<evidence type="ECO:0000259" key="2">
    <source>
        <dbReference type="PROSITE" id="PS50995"/>
    </source>
</evidence>
<organism evidence="3 4">
    <name type="scientific">Hamadaea flava</name>
    <dbReference type="NCBI Taxonomy" id="1742688"/>
    <lineage>
        <taxon>Bacteria</taxon>
        <taxon>Bacillati</taxon>
        <taxon>Actinomycetota</taxon>
        <taxon>Actinomycetes</taxon>
        <taxon>Micromonosporales</taxon>
        <taxon>Micromonosporaceae</taxon>
        <taxon>Hamadaea</taxon>
    </lineage>
</organism>
<dbReference type="Gene3D" id="1.10.10.10">
    <property type="entry name" value="Winged helix-like DNA-binding domain superfamily/Winged helix DNA-binding domain"/>
    <property type="match status" value="1"/>
</dbReference>
<dbReference type="PANTHER" id="PTHR33164:SF99">
    <property type="entry name" value="MARR FAMILY REGULATORY PROTEIN"/>
    <property type="match status" value="1"/>
</dbReference>
<feature type="domain" description="HTH marR-type" evidence="2">
    <location>
        <begin position="6"/>
        <end position="140"/>
    </location>
</feature>